<dbReference type="RefSeq" id="WP_397402043.1">
    <property type="nucleotide sequence ID" value="NZ_JBIRYI010000002.1"/>
</dbReference>
<comment type="caution">
    <text evidence="7">The sequence shown here is derived from an EMBL/GenBank/DDBJ whole genome shotgun (WGS) entry which is preliminary data.</text>
</comment>
<proteinExistence type="inferred from homology"/>
<evidence type="ECO:0000256" key="2">
    <source>
        <dbReference type="ARBA" id="ARBA00005466"/>
    </source>
</evidence>
<accession>A0ABW7XFI3</accession>
<evidence type="ECO:0000256" key="4">
    <source>
        <dbReference type="ARBA" id="ARBA00022827"/>
    </source>
</evidence>
<evidence type="ECO:0000256" key="5">
    <source>
        <dbReference type="ARBA" id="ARBA00023002"/>
    </source>
</evidence>
<evidence type="ECO:0000313" key="8">
    <source>
        <dbReference type="Proteomes" id="UP001611580"/>
    </source>
</evidence>
<comment type="similarity">
    <text evidence="2">Belongs to the oxygen-dependent FAD-linked oxidoreductase family.</text>
</comment>
<dbReference type="Gene3D" id="3.30.43.10">
    <property type="entry name" value="Uridine Diphospho-n-acetylenolpyruvylglucosamine Reductase, domain 2"/>
    <property type="match status" value="1"/>
</dbReference>
<evidence type="ECO:0000313" key="7">
    <source>
        <dbReference type="EMBL" id="MFI2486268.1"/>
    </source>
</evidence>
<dbReference type="InterPro" id="IPR036318">
    <property type="entry name" value="FAD-bd_PCMH-like_sf"/>
</dbReference>
<dbReference type="Pfam" id="PF01565">
    <property type="entry name" value="FAD_binding_4"/>
    <property type="match status" value="1"/>
</dbReference>
<dbReference type="SUPFAM" id="SSF56176">
    <property type="entry name" value="FAD-binding/transporter-associated domain-like"/>
    <property type="match status" value="1"/>
</dbReference>
<keyword evidence="5" id="KW-0560">Oxidoreductase</keyword>
<dbReference type="SUPFAM" id="SSF51679">
    <property type="entry name" value="Bacterial luciferase-like"/>
    <property type="match status" value="1"/>
</dbReference>
<reference evidence="7 8" key="1">
    <citation type="submission" date="2024-10" db="EMBL/GenBank/DDBJ databases">
        <title>The Natural Products Discovery Center: Release of the First 8490 Sequenced Strains for Exploring Actinobacteria Biosynthetic Diversity.</title>
        <authorList>
            <person name="Kalkreuter E."/>
            <person name="Kautsar S.A."/>
            <person name="Yang D."/>
            <person name="Bader C.D."/>
            <person name="Teijaro C.N."/>
            <person name="Fluegel L."/>
            <person name="Davis C.M."/>
            <person name="Simpson J.R."/>
            <person name="Lauterbach L."/>
            <person name="Steele A.D."/>
            <person name="Gui C."/>
            <person name="Meng S."/>
            <person name="Li G."/>
            <person name="Viehrig K."/>
            <person name="Ye F."/>
            <person name="Su P."/>
            <person name="Kiefer A.F."/>
            <person name="Nichols A."/>
            <person name="Cepeda A.J."/>
            <person name="Yan W."/>
            <person name="Fan B."/>
            <person name="Jiang Y."/>
            <person name="Adhikari A."/>
            <person name="Zheng C.-J."/>
            <person name="Schuster L."/>
            <person name="Cowan T.M."/>
            <person name="Smanski M.J."/>
            <person name="Chevrette M.G."/>
            <person name="De Carvalho L.P.S."/>
            <person name="Shen B."/>
        </authorList>
    </citation>
    <scope>NUCLEOTIDE SEQUENCE [LARGE SCALE GENOMIC DNA]</scope>
    <source>
        <strain evidence="7 8">NPDC019481</strain>
    </source>
</reference>
<dbReference type="InterPro" id="IPR050416">
    <property type="entry name" value="FAD-linked_Oxidoreductase"/>
</dbReference>
<keyword evidence="4" id="KW-0274">FAD</keyword>
<evidence type="ECO:0000259" key="6">
    <source>
        <dbReference type="PROSITE" id="PS51387"/>
    </source>
</evidence>
<dbReference type="PANTHER" id="PTHR42973">
    <property type="entry name" value="BINDING OXIDOREDUCTASE, PUTATIVE (AFU_ORTHOLOGUE AFUA_1G17690)-RELATED"/>
    <property type="match status" value="1"/>
</dbReference>
<dbReference type="InterPro" id="IPR016169">
    <property type="entry name" value="FAD-bd_PCMH_sub2"/>
</dbReference>
<dbReference type="Gene3D" id="3.30.465.10">
    <property type="match status" value="1"/>
</dbReference>
<evidence type="ECO:0000256" key="3">
    <source>
        <dbReference type="ARBA" id="ARBA00022630"/>
    </source>
</evidence>
<name>A0ABW7XFI3_9MICO</name>
<dbReference type="InterPro" id="IPR006094">
    <property type="entry name" value="Oxid_FAD_bind_N"/>
</dbReference>
<evidence type="ECO:0000256" key="1">
    <source>
        <dbReference type="ARBA" id="ARBA00001974"/>
    </source>
</evidence>
<dbReference type="Gene3D" id="3.40.462.20">
    <property type="match status" value="1"/>
</dbReference>
<dbReference type="Pfam" id="PF08031">
    <property type="entry name" value="BBE"/>
    <property type="match status" value="1"/>
</dbReference>
<dbReference type="PANTHER" id="PTHR42973:SF39">
    <property type="entry name" value="FAD-BINDING PCMH-TYPE DOMAIN-CONTAINING PROTEIN"/>
    <property type="match status" value="1"/>
</dbReference>
<dbReference type="InterPro" id="IPR016167">
    <property type="entry name" value="FAD-bd_PCMH_sub1"/>
</dbReference>
<feature type="domain" description="FAD-binding PCMH-type" evidence="6">
    <location>
        <begin position="202"/>
        <end position="375"/>
    </location>
</feature>
<dbReference type="EMBL" id="JBIRYI010000002">
    <property type="protein sequence ID" value="MFI2486268.1"/>
    <property type="molecule type" value="Genomic_DNA"/>
</dbReference>
<dbReference type="InterPro" id="IPR012951">
    <property type="entry name" value="BBE"/>
</dbReference>
<comment type="cofactor">
    <cofactor evidence="1">
        <name>FAD</name>
        <dbReference type="ChEBI" id="CHEBI:57692"/>
    </cofactor>
</comment>
<protein>
    <submittedName>
        <fullName evidence="7">FAD-binding protein</fullName>
    </submittedName>
</protein>
<dbReference type="PROSITE" id="PS51387">
    <property type="entry name" value="FAD_PCMH"/>
    <property type="match status" value="1"/>
</dbReference>
<keyword evidence="8" id="KW-1185">Reference proteome</keyword>
<dbReference type="Proteomes" id="UP001611580">
    <property type="component" value="Unassembled WGS sequence"/>
</dbReference>
<organism evidence="7 8">
    <name type="scientific">Promicromonospora kroppenstedtii</name>
    <dbReference type="NCBI Taxonomy" id="440482"/>
    <lineage>
        <taxon>Bacteria</taxon>
        <taxon>Bacillati</taxon>
        <taxon>Actinomycetota</taxon>
        <taxon>Actinomycetes</taxon>
        <taxon>Micrococcales</taxon>
        <taxon>Promicromonosporaceae</taxon>
        <taxon>Promicromonospora</taxon>
    </lineage>
</organism>
<dbReference type="InterPro" id="IPR036661">
    <property type="entry name" value="Luciferase-like_sf"/>
</dbReference>
<sequence length="623" mass="65506">MELALGIMPELSADAETLTADLARQAEAGGLDLVVVRGADADADTAGIDPWTAAVWVAGATESIGIGVVPAGASEPFAGTDPEAPVPAVVDKAWESAALLAGPRLVAGSRWVVAPAGAGRAELAALAESGLPVVVPVRDGADVARLVDIVAADGPVGGRRRTGVARALRRAGIDYDAVPASLAATAVEPGDREYLAVSSNYLRGGAPGLVLRPETPEQVADALAFARAHTHVPLGVRSGGHGVSGRSTNDGGVVVDVGRMNRVEVLDEARRLVRIGPGATWKQVAAALDPYGWALGSGDYGGVGVGGLATAGGIGLLGRAHGLTIDHLRAVELVLADGTAVRATRDDHPDLFWAVRGAGANFGVATAFEFEVDDVGEVGWAKLSLVTTDIEKSLLRFGEVATAAPRDTTVFLVTGRPRQGQSMIQLYAIVDSPDPQVVVERLTPFLDLGALVQQEAYLTRYKDIMGQAADVGPDGHHGQGEPVSRSAFLPAITPEAAHDTAELLRSGRVFFYELRPMGGAIADVPAHETAFAHRTPAFQVTAMGADQDDLDARWDRLARHFDGLYLSFDTDLRPERLHDAFPPPVLTRLRDLKRRYDPENLFRDNFNIDPRDGSDAVRASEEA</sequence>
<dbReference type="InterPro" id="IPR016166">
    <property type="entry name" value="FAD-bd_PCMH"/>
</dbReference>
<gene>
    <name evidence="7" type="ORF">ACH47X_05130</name>
</gene>
<keyword evidence="3" id="KW-0285">Flavoprotein</keyword>